<evidence type="ECO:0000256" key="7">
    <source>
        <dbReference type="ARBA" id="ARBA00023136"/>
    </source>
</evidence>
<reference evidence="13" key="1">
    <citation type="submission" date="2016-12" db="EMBL/GenBank/DDBJ databases">
        <title>Analysis of the Molecular Diversity Among Cronobacter Species Isolated from Filth Flies Using a Pan Genomic DNA Microarray.</title>
        <authorList>
            <person name="Pava-Ripoll M."/>
            <person name="Tall B."/>
            <person name="Farber J."/>
            <person name="Fanning S."/>
            <person name="Lehner A."/>
            <person name="Stephan R."/>
            <person name="Pagotto F."/>
            <person name="Iverson C."/>
            <person name="Ziobro G."/>
            <person name="Miller A."/>
            <person name="Pearson R."/>
            <person name="Yan Q."/>
            <person name="Kim M."/>
            <person name="Jeong S."/>
            <person name="Park J."/>
            <person name="Jun S."/>
            <person name="Choi H."/>
            <person name="Chung T."/>
            <person name="Yoo Y."/>
            <person name="Park E."/>
            <person name="Hwang S."/>
            <person name="Lee B."/>
            <person name="Sathyamoorthy V."/>
            <person name="Carter L."/>
            <person name="Mammel M."/>
            <person name="Jackson S."/>
            <person name="Kothary M."/>
            <person name="Patel I."/>
            <person name="Grim C."/>
            <person name="Gopinath G."/>
            <person name="Gangiredla J."/>
            <person name="Chase H."/>
        </authorList>
    </citation>
    <scope>NUCLEOTIDE SEQUENCE [LARGE SCALE GENOMIC DNA]</scope>
    <source>
        <strain evidence="13">MOD1-Sh41s</strain>
    </source>
</reference>
<sequence>MKNRMRQGNAATRAPGIMAVMVFLLATPGEAENLPGKPAEKPTDIAERVEFDNIFLNLENKNAVDLSRFANGATALPGRYRALIYINGQATLTSEIDVVAQPDKTSRVCLTPDLIKTIPFNYEKVPKDFLATFQQGQPCLDLEKKLPHSEVVFDTSEQRLDISVPQIYLLHNARGSVNPELWDSGIPALMLGYNMNGYSSHANGETLNSFYSSLEGGLNVGAWYLRHNGYYSYMEEGERQYNSISTYLQRDIPAIKGRALVGETNTQGQVFDTLPFKGVQVASDERMLPESQRGYAPDIRGVARTNARVTVRQSGQTIYETTVAPGEFAINDLYPTGYGGNLDVTVYEADGSEQHFQVPYASVAQQLRPGALRYSVVAGEYRNDSLRSKPALYQATYQYGISNRLTSYGGVQVSQGYYALLFGMAFGTPLGSLALDITQARTHLDNGTYVNGQRQADSLSGQSYKLSFSKDITETRSNISLAAYRFATSQYMDFQTAMLTRDAVDRGDSPDSILRMKNQFVATVSQGLDDGWGQFYLSGSLQDYWNKAGSDKQFQVGYNNTYKSLTYGLTVSRTYSKENEGQTNYLLTMSFPLGQDFEQHTPHAHIDLTRDSNGHDAQQLGISGSLGEYNQMNYSMTAMNGDQGEGTSGSFNADYRSQVTSLSGGYSVGDNYSSVSLGATGTILAHSGGLTFTPYNSDTFALVEAKGARGAAVSSYPGVFVDGRGYAAVPYLDPYQFNDITVDPKTAPVNVELENTSQKVAPYLGAVVKLTYKANTGTPVLIASRYQGEPVPFGAMVFDAEGNQVGSAGQGGLVYARVGNNQGQLTVKWGESVGMQCLISYLLMPQAEGQRPSIQRFDTPCLPPAGAVSPSSSLQISTERRRQAAFAAR</sequence>
<dbReference type="Gene3D" id="3.10.20.410">
    <property type="match status" value="1"/>
</dbReference>
<dbReference type="Gene3D" id="2.60.40.2610">
    <property type="entry name" value="Outer membrane usher protein FimD, plug domain"/>
    <property type="match status" value="1"/>
</dbReference>
<evidence type="ECO:0000256" key="8">
    <source>
        <dbReference type="ARBA" id="ARBA00023237"/>
    </source>
</evidence>
<dbReference type="Pfam" id="PF00577">
    <property type="entry name" value="Usher"/>
    <property type="match status" value="1"/>
</dbReference>
<dbReference type="InterPro" id="IPR037224">
    <property type="entry name" value="PapC_N_sf"/>
</dbReference>
<gene>
    <name evidence="13" type="ORF">BS411_05650</name>
</gene>
<evidence type="ECO:0000259" key="12">
    <source>
        <dbReference type="Pfam" id="PF13954"/>
    </source>
</evidence>
<protein>
    <submittedName>
        <fullName evidence="13">Fimbrial biogenesis outer membrane usher protein</fullName>
    </submittedName>
</protein>
<keyword evidence="3" id="KW-0813">Transport</keyword>
<dbReference type="InterPro" id="IPR025949">
    <property type="entry name" value="PapC-like_C"/>
</dbReference>
<dbReference type="OrthoDB" id="6554712at2"/>
<feature type="region of interest" description="Disordered" evidence="9">
    <location>
        <begin position="854"/>
        <end position="889"/>
    </location>
</feature>
<proteinExistence type="inferred from homology"/>
<dbReference type="GO" id="GO:0009279">
    <property type="term" value="C:cell outer membrane"/>
    <property type="evidence" value="ECO:0007669"/>
    <property type="project" value="UniProtKB-SubCell"/>
</dbReference>
<dbReference type="GO" id="GO:0009297">
    <property type="term" value="P:pilus assembly"/>
    <property type="evidence" value="ECO:0007669"/>
    <property type="project" value="InterPro"/>
</dbReference>
<dbReference type="FunFam" id="2.60.40.3110:FF:000001">
    <property type="entry name" value="Putative fimbrial outer membrane usher"/>
    <property type="match status" value="1"/>
</dbReference>
<evidence type="ECO:0000256" key="4">
    <source>
        <dbReference type="ARBA" id="ARBA00022452"/>
    </source>
</evidence>
<dbReference type="Gene3D" id="2.60.40.3110">
    <property type="match status" value="1"/>
</dbReference>
<feature type="signal peptide" evidence="10">
    <location>
        <begin position="1"/>
        <end position="31"/>
    </location>
</feature>
<evidence type="ECO:0000259" key="11">
    <source>
        <dbReference type="Pfam" id="PF13953"/>
    </source>
</evidence>
<organism evidence="13">
    <name type="scientific">Cronobacter turicensis</name>
    <dbReference type="NCBI Taxonomy" id="413502"/>
    <lineage>
        <taxon>Bacteria</taxon>
        <taxon>Pseudomonadati</taxon>
        <taxon>Pseudomonadota</taxon>
        <taxon>Gammaproteobacteria</taxon>
        <taxon>Enterobacterales</taxon>
        <taxon>Enterobacteriaceae</taxon>
        <taxon>Cronobacter</taxon>
    </lineage>
</organism>
<keyword evidence="6 10" id="KW-0732">Signal</keyword>
<dbReference type="Pfam" id="PF13954">
    <property type="entry name" value="PapC_N"/>
    <property type="match status" value="1"/>
</dbReference>
<evidence type="ECO:0000256" key="2">
    <source>
        <dbReference type="ARBA" id="ARBA00008064"/>
    </source>
</evidence>
<dbReference type="Pfam" id="PF13953">
    <property type="entry name" value="PapC_C"/>
    <property type="match status" value="1"/>
</dbReference>
<keyword evidence="5" id="KW-0812">Transmembrane</keyword>
<evidence type="ECO:0000256" key="10">
    <source>
        <dbReference type="SAM" id="SignalP"/>
    </source>
</evidence>
<evidence type="ECO:0000256" key="9">
    <source>
        <dbReference type="SAM" id="MobiDB-lite"/>
    </source>
</evidence>
<dbReference type="PANTHER" id="PTHR30451">
    <property type="entry name" value="OUTER MEMBRANE USHER PROTEIN"/>
    <property type="match status" value="1"/>
</dbReference>
<feature type="domain" description="PapC-like C-terminal" evidence="11">
    <location>
        <begin position="784"/>
        <end position="843"/>
    </location>
</feature>
<dbReference type="RefSeq" id="WP_075197787.1">
    <property type="nucleotide sequence ID" value="NZ_CP187984.1"/>
</dbReference>
<dbReference type="SUPFAM" id="SSF141729">
    <property type="entry name" value="FimD N-terminal domain-like"/>
    <property type="match status" value="1"/>
</dbReference>
<dbReference type="AlphaFoldDB" id="A0A2T7B805"/>
<feature type="domain" description="PapC N-terminal" evidence="12">
    <location>
        <begin position="50"/>
        <end position="197"/>
    </location>
</feature>
<feature type="chain" id="PRO_5015594624" evidence="10">
    <location>
        <begin position="32"/>
        <end position="889"/>
    </location>
</feature>
<evidence type="ECO:0000256" key="1">
    <source>
        <dbReference type="ARBA" id="ARBA00004571"/>
    </source>
</evidence>
<dbReference type="InterPro" id="IPR025885">
    <property type="entry name" value="PapC_N"/>
</dbReference>
<dbReference type="EMBL" id="MSAG01000008">
    <property type="protein sequence ID" value="PUX24511.1"/>
    <property type="molecule type" value="Genomic_DNA"/>
</dbReference>
<dbReference type="GO" id="GO:0015473">
    <property type="term" value="F:fimbrial usher porin activity"/>
    <property type="evidence" value="ECO:0007669"/>
    <property type="project" value="InterPro"/>
</dbReference>
<keyword evidence="4" id="KW-1134">Transmembrane beta strand</keyword>
<evidence type="ECO:0000256" key="6">
    <source>
        <dbReference type="ARBA" id="ARBA00022729"/>
    </source>
</evidence>
<keyword evidence="7" id="KW-0472">Membrane</keyword>
<comment type="caution">
    <text evidence="13">The sequence shown here is derived from an EMBL/GenBank/DDBJ whole genome shotgun (WGS) entry which is preliminary data.</text>
</comment>
<accession>A0A2T7B805</accession>
<dbReference type="InterPro" id="IPR000015">
    <property type="entry name" value="Fimb_usher"/>
</dbReference>
<dbReference type="InterPro" id="IPR043142">
    <property type="entry name" value="PapC-like_C_sf"/>
</dbReference>
<keyword evidence="8" id="KW-0998">Cell outer membrane</keyword>
<evidence type="ECO:0000313" key="13">
    <source>
        <dbReference type="EMBL" id="PUX24511.1"/>
    </source>
</evidence>
<dbReference type="Gene3D" id="2.60.40.2070">
    <property type="match status" value="1"/>
</dbReference>
<name>A0A2T7B805_9ENTR</name>
<evidence type="ECO:0000256" key="3">
    <source>
        <dbReference type="ARBA" id="ARBA00022448"/>
    </source>
</evidence>
<dbReference type="InterPro" id="IPR042186">
    <property type="entry name" value="FimD_plug_dom"/>
</dbReference>
<dbReference type="PANTHER" id="PTHR30451:SF20">
    <property type="entry name" value="FIMBRIAE USHER"/>
    <property type="match status" value="1"/>
</dbReference>
<comment type="similarity">
    <text evidence="2">Belongs to the fimbrial export usher family.</text>
</comment>
<evidence type="ECO:0000256" key="5">
    <source>
        <dbReference type="ARBA" id="ARBA00022692"/>
    </source>
</evidence>
<comment type="subcellular location">
    <subcellularLocation>
        <location evidence="1">Cell outer membrane</location>
        <topology evidence="1">Multi-pass membrane protein</topology>
    </subcellularLocation>
</comment>